<dbReference type="Pfam" id="PF01532">
    <property type="entry name" value="Glyco_hydro_47"/>
    <property type="match status" value="1"/>
</dbReference>
<evidence type="ECO:0000256" key="8">
    <source>
        <dbReference type="RuleBase" id="RU361193"/>
    </source>
</evidence>
<comment type="pathway">
    <text evidence="2">Protein modification; protein glycosylation.</text>
</comment>
<gene>
    <name evidence="11" type="ORF">CY34DRAFT_802426</name>
</gene>
<feature type="transmembrane region" description="Helical" evidence="10">
    <location>
        <begin position="30"/>
        <end position="48"/>
    </location>
</feature>
<dbReference type="GO" id="GO:0005783">
    <property type="term" value="C:endoplasmic reticulum"/>
    <property type="evidence" value="ECO:0007669"/>
    <property type="project" value="TreeGrafter"/>
</dbReference>
<dbReference type="EMBL" id="KN835186">
    <property type="protein sequence ID" value="KIK44664.1"/>
    <property type="molecule type" value="Genomic_DNA"/>
</dbReference>
<dbReference type="InterPro" id="IPR001382">
    <property type="entry name" value="Glyco_hydro_47"/>
</dbReference>
<dbReference type="PANTHER" id="PTHR11742">
    <property type="entry name" value="MANNOSYL-OLIGOSACCHARIDE ALPHA-1,2-MANNOSIDASE-RELATED"/>
    <property type="match status" value="1"/>
</dbReference>
<name>A0A0D0B3Z8_9AGAM</name>
<feature type="compositionally biased region" description="Basic and acidic residues" evidence="9">
    <location>
        <begin position="466"/>
        <end position="477"/>
    </location>
</feature>
<evidence type="ECO:0000313" key="11">
    <source>
        <dbReference type="EMBL" id="KIK44664.1"/>
    </source>
</evidence>
<organism evidence="11 12">
    <name type="scientific">Suillus luteus UH-Slu-Lm8-n1</name>
    <dbReference type="NCBI Taxonomy" id="930992"/>
    <lineage>
        <taxon>Eukaryota</taxon>
        <taxon>Fungi</taxon>
        <taxon>Dikarya</taxon>
        <taxon>Basidiomycota</taxon>
        <taxon>Agaricomycotina</taxon>
        <taxon>Agaricomycetes</taxon>
        <taxon>Agaricomycetidae</taxon>
        <taxon>Boletales</taxon>
        <taxon>Suillineae</taxon>
        <taxon>Suillaceae</taxon>
        <taxon>Suillus</taxon>
    </lineage>
</organism>
<evidence type="ECO:0000256" key="1">
    <source>
        <dbReference type="ARBA" id="ARBA00001913"/>
    </source>
</evidence>
<dbReference type="GO" id="GO:0005975">
    <property type="term" value="P:carbohydrate metabolic process"/>
    <property type="evidence" value="ECO:0007669"/>
    <property type="project" value="InterPro"/>
</dbReference>
<feature type="disulfide bond" evidence="7">
    <location>
        <begin position="354"/>
        <end position="417"/>
    </location>
</feature>
<keyword evidence="4 8" id="KW-0378">Hydrolase</keyword>
<dbReference type="GO" id="GO:0000139">
    <property type="term" value="C:Golgi membrane"/>
    <property type="evidence" value="ECO:0007669"/>
    <property type="project" value="TreeGrafter"/>
</dbReference>
<dbReference type="Proteomes" id="UP000054485">
    <property type="component" value="Unassembled WGS sequence"/>
</dbReference>
<accession>A0A0D0B3Z8</accession>
<dbReference type="InterPro" id="IPR036026">
    <property type="entry name" value="Seven-hairpin_glycosidases"/>
</dbReference>
<reference evidence="11 12" key="1">
    <citation type="submission" date="2014-04" db="EMBL/GenBank/DDBJ databases">
        <authorList>
            <consortium name="DOE Joint Genome Institute"/>
            <person name="Kuo A."/>
            <person name="Ruytinx J."/>
            <person name="Rineau F."/>
            <person name="Colpaert J."/>
            <person name="Kohler A."/>
            <person name="Nagy L.G."/>
            <person name="Floudas D."/>
            <person name="Copeland A."/>
            <person name="Barry K.W."/>
            <person name="Cichocki N."/>
            <person name="Veneault-Fourrey C."/>
            <person name="LaButti K."/>
            <person name="Lindquist E.A."/>
            <person name="Lipzen A."/>
            <person name="Lundell T."/>
            <person name="Morin E."/>
            <person name="Murat C."/>
            <person name="Sun H."/>
            <person name="Tunlid A."/>
            <person name="Henrissat B."/>
            <person name="Grigoriev I.V."/>
            <person name="Hibbett D.S."/>
            <person name="Martin F."/>
            <person name="Nordberg H.P."/>
            <person name="Cantor M.N."/>
            <person name="Hua S.X."/>
        </authorList>
    </citation>
    <scope>NUCLEOTIDE SEQUENCE [LARGE SCALE GENOMIC DNA]</scope>
    <source>
        <strain evidence="11 12">UH-Slu-Lm8-n1</strain>
    </source>
</reference>
<evidence type="ECO:0000256" key="6">
    <source>
        <dbReference type="PIRSR" id="PIRSR601382-2"/>
    </source>
</evidence>
<sequence length="611" mass="69527">MNFPAGFLGNNVAAKASSSLRRRGISIRHIAFAFALSIVLLTLYFNYFRRTGYSFPADVIQYAPETPEVWTDRSFQVRDAFLHAYHGYERFAFPNDELRPLSNTSVNNFNGWAVTAVDSLDTMHLMGLEQEFNRAMTAVHNSNFSLPTNTHVPFFETVIRQLGGLLSAYALTNDDILRTRADELGTILAPAFNTTSGFPKYGVNTVRGTSNGALIGSLAEIASYQMEYAYLGKITGKKEHVDRATAATRNFVNADLREHGGMYPMFWNISSGQARDTHLSVGAASDSAHEYILKQYLMTARKDKANLEMYLRFTSHVFNNLMYISPNRHLLYVTDSKLYRTGNRPTHDFEHLSCFFPGLLALGAHTLPLNNLDEVGLNFTALADDLLPKQKMGYEELSSFNLKDLHLWAAEGLAQTCYLTYADQPTGLGPDVINVLSGGPRPEIRWMDAMQEWRTSSRRGPPPGVGDKHPWVGDDTPRNAREREMAYAMRDYYVKNPDYQLRPETVESLYILYRVTGDVKWRHRGWDIFQAIEREAKTPSGYANINKVDTYNPQQLDVMPSFFLAETLKYLYLLFREDDILPLDKWVFNTEAHPFPVFEWTEQEKEAYGVL</sequence>
<dbReference type="Gene3D" id="1.50.10.10">
    <property type="match status" value="1"/>
</dbReference>
<evidence type="ECO:0000256" key="10">
    <source>
        <dbReference type="SAM" id="Phobius"/>
    </source>
</evidence>
<feature type="region of interest" description="Disordered" evidence="9">
    <location>
        <begin position="455"/>
        <end position="477"/>
    </location>
</feature>
<keyword evidence="8" id="KW-0326">Glycosidase</keyword>
<evidence type="ECO:0000256" key="4">
    <source>
        <dbReference type="ARBA" id="ARBA00022801"/>
    </source>
</evidence>
<keyword evidence="10" id="KW-0472">Membrane</keyword>
<dbReference type="HOGENOM" id="CLU_003818_0_2_1"/>
<comment type="cofactor">
    <cofactor evidence="1 6">
        <name>Ca(2+)</name>
        <dbReference type="ChEBI" id="CHEBI:29108"/>
    </cofactor>
</comment>
<keyword evidence="10" id="KW-1133">Transmembrane helix</keyword>
<dbReference type="STRING" id="930992.A0A0D0B3Z8"/>
<keyword evidence="5 7" id="KW-1015">Disulfide bond</keyword>
<dbReference type="InterPro" id="IPR050749">
    <property type="entry name" value="Glycosyl_Hydrolase_47"/>
</dbReference>
<dbReference type="GO" id="GO:0005509">
    <property type="term" value="F:calcium ion binding"/>
    <property type="evidence" value="ECO:0007669"/>
    <property type="project" value="InterPro"/>
</dbReference>
<dbReference type="InterPro" id="IPR012341">
    <property type="entry name" value="6hp_glycosidase-like_sf"/>
</dbReference>
<evidence type="ECO:0000256" key="9">
    <source>
        <dbReference type="SAM" id="MobiDB-lite"/>
    </source>
</evidence>
<keyword evidence="6" id="KW-0479">Metal-binding</keyword>
<dbReference type="OrthoDB" id="8118055at2759"/>
<dbReference type="SUPFAM" id="SSF48225">
    <property type="entry name" value="Seven-hairpin glycosidases"/>
    <property type="match status" value="1"/>
</dbReference>
<comment type="similarity">
    <text evidence="3 8">Belongs to the glycosyl hydrolase 47 family.</text>
</comment>
<dbReference type="EC" id="3.2.1.-" evidence="8"/>
<evidence type="ECO:0000256" key="5">
    <source>
        <dbReference type="ARBA" id="ARBA00023157"/>
    </source>
</evidence>
<evidence type="ECO:0000256" key="2">
    <source>
        <dbReference type="ARBA" id="ARBA00004922"/>
    </source>
</evidence>
<dbReference type="PANTHER" id="PTHR11742:SF6">
    <property type="entry name" value="MANNOSYL-OLIGOSACCHARIDE ALPHA-1,2-MANNOSIDASE IA-RELATED"/>
    <property type="match status" value="1"/>
</dbReference>
<keyword evidence="10" id="KW-0812">Transmembrane</keyword>
<keyword evidence="12" id="KW-1185">Reference proteome</keyword>
<dbReference type="GO" id="GO:0036503">
    <property type="term" value="P:ERAD pathway"/>
    <property type="evidence" value="ECO:0007669"/>
    <property type="project" value="UniProtKB-ARBA"/>
</dbReference>
<dbReference type="PRINTS" id="PR00747">
    <property type="entry name" value="GLYHDRLASE47"/>
</dbReference>
<protein>
    <recommendedName>
        <fullName evidence="8">alpha-1,2-Mannosidase</fullName>
        <ecNumber evidence="8">3.2.1.-</ecNumber>
    </recommendedName>
</protein>
<reference evidence="12" key="2">
    <citation type="submission" date="2015-01" db="EMBL/GenBank/DDBJ databases">
        <title>Evolutionary Origins and Diversification of the Mycorrhizal Mutualists.</title>
        <authorList>
            <consortium name="DOE Joint Genome Institute"/>
            <consortium name="Mycorrhizal Genomics Consortium"/>
            <person name="Kohler A."/>
            <person name="Kuo A."/>
            <person name="Nagy L.G."/>
            <person name="Floudas D."/>
            <person name="Copeland A."/>
            <person name="Barry K.W."/>
            <person name="Cichocki N."/>
            <person name="Veneault-Fourrey C."/>
            <person name="LaButti K."/>
            <person name="Lindquist E.A."/>
            <person name="Lipzen A."/>
            <person name="Lundell T."/>
            <person name="Morin E."/>
            <person name="Murat C."/>
            <person name="Riley R."/>
            <person name="Ohm R."/>
            <person name="Sun H."/>
            <person name="Tunlid A."/>
            <person name="Henrissat B."/>
            <person name="Grigoriev I.V."/>
            <person name="Hibbett D.S."/>
            <person name="Martin F."/>
        </authorList>
    </citation>
    <scope>NUCLEOTIDE SEQUENCE [LARGE SCALE GENOMIC DNA]</scope>
    <source>
        <strain evidence="12">UH-Slu-Lm8-n1</strain>
    </source>
</reference>
<evidence type="ECO:0000313" key="12">
    <source>
        <dbReference type="Proteomes" id="UP000054485"/>
    </source>
</evidence>
<keyword evidence="6" id="KW-0106">Calcium</keyword>
<dbReference type="GO" id="GO:0004571">
    <property type="term" value="F:mannosyl-oligosaccharide 1,2-alpha-mannosidase activity"/>
    <property type="evidence" value="ECO:0007669"/>
    <property type="project" value="InterPro"/>
</dbReference>
<evidence type="ECO:0000256" key="3">
    <source>
        <dbReference type="ARBA" id="ARBA00007658"/>
    </source>
</evidence>
<proteinExistence type="inferred from homology"/>
<feature type="binding site" evidence="6">
    <location>
        <position position="590"/>
    </location>
    <ligand>
        <name>Ca(2+)</name>
        <dbReference type="ChEBI" id="CHEBI:29108"/>
    </ligand>
</feature>
<evidence type="ECO:0000256" key="7">
    <source>
        <dbReference type="PIRSR" id="PIRSR601382-3"/>
    </source>
</evidence>
<dbReference type="AlphaFoldDB" id="A0A0D0B3Z8"/>
<dbReference type="InParanoid" id="A0A0D0B3Z8"/>